<dbReference type="EMBL" id="FOOK01000030">
    <property type="protein sequence ID" value="SFG38968.1"/>
    <property type="molecule type" value="Genomic_DNA"/>
</dbReference>
<dbReference type="PANTHER" id="PTHR43280:SF2">
    <property type="entry name" value="HTH-TYPE TRANSCRIPTIONAL REGULATOR EXSA"/>
    <property type="match status" value="1"/>
</dbReference>
<feature type="compositionally biased region" description="Gly residues" evidence="5">
    <location>
        <begin position="588"/>
        <end position="600"/>
    </location>
</feature>
<feature type="domain" description="HTH araC/xylS-type" evidence="6">
    <location>
        <begin position="394"/>
        <end position="493"/>
    </location>
</feature>
<evidence type="ECO:0000256" key="3">
    <source>
        <dbReference type="ARBA" id="ARBA00023163"/>
    </source>
</evidence>
<dbReference type="InterPro" id="IPR001789">
    <property type="entry name" value="Sig_transdc_resp-reg_receiver"/>
</dbReference>
<dbReference type="InterPro" id="IPR018060">
    <property type="entry name" value="HTH_AraC"/>
</dbReference>
<sequence length="614" mass="70848">MTVKLLIADRDAKERTGLEWLIQSYPVPFDRVIHGENHDSALERLLQEVPEVICIELDMIPRDRWDGFRQAARRYARRVIGITAEATFERAMQAIELGAVDLWVKPVSPDRVRRTLIRCYRELAESARMDSPPPPSASPAFSYRALFLAEEEAKPATLLLIQPETPEEIAPLHRFLQNYPFRSQPTLLPLSDAVVALFPRAGEETEQALHREAYRMINEGAERLGISLFVVLHPGGNALTLREQYQTARQALQLRFYRGDRQVVKAEQPVQWRELDPFLTPEEQQRWLEMLDGRNRDDVKNWMQHEFLSLTPPYPDPGLLRIRLTSILAQLRRFMKREGLNRDSVLENRYHQIFATVLYQPLLYRIVQDLLLFIYELFEAAEDPSRREFSDPVEQGVRYMEKEFHRPELSLKEVAEHVGRNPAYFSHLLSRQKKVTFRELLRTIRIRHACRLLASSSLSIQEIASRCGFPNANHFSRVFKEMTGTTPREYRNLKNRKGDKKEKDKRRNRFQPKFLLKKISPFSKKELLFPSPRISYTRKRKGIANEGRCDHEQTPGETEDRPRPARNPSQCEGLDSGGGPAHADEQPGPGGGGAPRGSGGLRRDRKGGAQLGRL</sequence>
<feature type="domain" description="Response regulatory" evidence="7">
    <location>
        <begin position="4"/>
        <end position="120"/>
    </location>
</feature>
<feature type="compositionally biased region" description="Basic and acidic residues" evidence="5">
    <location>
        <begin position="547"/>
        <end position="563"/>
    </location>
</feature>
<dbReference type="InterPro" id="IPR020449">
    <property type="entry name" value="Tscrpt_reg_AraC-type_HTH"/>
</dbReference>
<keyword evidence="1" id="KW-0805">Transcription regulation</keyword>
<name>A0A1I2REJ1_9BACL</name>
<organism evidence="8 9">
    <name type="scientific">Planifilum fulgidum</name>
    <dbReference type="NCBI Taxonomy" id="201973"/>
    <lineage>
        <taxon>Bacteria</taxon>
        <taxon>Bacillati</taxon>
        <taxon>Bacillota</taxon>
        <taxon>Bacilli</taxon>
        <taxon>Bacillales</taxon>
        <taxon>Thermoactinomycetaceae</taxon>
        <taxon>Planifilum</taxon>
    </lineage>
</organism>
<evidence type="ECO:0000256" key="4">
    <source>
        <dbReference type="PROSITE-ProRule" id="PRU00169"/>
    </source>
</evidence>
<dbReference type="PROSITE" id="PS50110">
    <property type="entry name" value="RESPONSE_REGULATORY"/>
    <property type="match status" value="1"/>
</dbReference>
<evidence type="ECO:0000256" key="5">
    <source>
        <dbReference type="SAM" id="MobiDB-lite"/>
    </source>
</evidence>
<accession>A0A1I2REJ1</accession>
<dbReference type="PROSITE" id="PS00041">
    <property type="entry name" value="HTH_ARAC_FAMILY_1"/>
    <property type="match status" value="1"/>
</dbReference>
<dbReference type="AlphaFoldDB" id="A0A1I2REJ1"/>
<evidence type="ECO:0000256" key="1">
    <source>
        <dbReference type="ARBA" id="ARBA00023015"/>
    </source>
</evidence>
<dbReference type="SUPFAM" id="SSF46689">
    <property type="entry name" value="Homeodomain-like"/>
    <property type="match status" value="1"/>
</dbReference>
<dbReference type="GO" id="GO:0000160">
    <property type="term" value="P:phosphorelay signal transduction system"/>
    <property type="evidence" value="ECO:0007669"/>
    <property type="project" value="InterPro"/>
</dbReference>
<dbReference type="PRINTS" id="PR00032">
    <property type="entry name" value="HTHARAC"/>
</dbReference>
<evidence type="ECO:0000313" key="9">
    <source>
        <dbReference type="Proteomes" id="UP000198661"/>
    </source>
</evidence>
<dbReference type="Pfam" id="PF12833">
    <property type="entry name" value="HTH_18"/>
    <property type="match status" value="1"/>
</dbReference>
<feature type="region of interest" description="Disordered" evidence="5">
    <location>
        <begin position="486"/>
        <end position="515"/>
    </location>
</feature>
<reference evidence="8 9" key="1">
    <citation type="submission" date="2016-10" db="EMBL/GenBank/DDBJ databases">
        <authorList>
            <person name="de Groot N.N."/>
        </authorList>
    </citation>
    <scope>NUCLEOTIDE SEQUENCE [LARGE SCALE GENOMIC DNA]</scope>
    <source>
        <strain evidence="8 9">DSM 44945</strain>
    </source>
</reference>
<gene>
    <name evidence="8" type="ORF">SAMN04488025_13031</name>
</gene>
<dbReference type="GO" id="GO:0043565">
    <property type="term" value="F:sequence-specific DNA binding"/>
    <property type="evidence" value="ECO:0007669"/>
    <property type="project" value="InterPro"/>
</dbReference>
<dbReference type="SUPFAM" id="SSF52172">
    <property type="entry name" value="CheY-like"/>
    <property type="match status" value="1"/>
</dbReference>
<dbReference type="InterPro" id="IPR018062">
    <property type="entry name" value="HTH_AraC-typ_CS"/>
</dbReference>
<dbReference type="Proteomes" id="UP000198661">
    <property type="component" value="Unassembled WGS sequence"/>
</dbReference>
<evidence type="ECO:0000259" key="7">
    <source>
        <dbReference type="PROSITE" id="PS50110"/>
    </source>
</evidence>
<evidence type="ECO:0000256" key="2">
    <source>
        <dbReference type="ARBA" id="ARBA00023125"/>
    </source>
</evidence>
<dbReference type="Gene3D" id="1.10.10.60">
    <property type="entry name" value="Homeodomain-like"/>
    <property type="match status" value="2"/>
</dbReference>
<evidence type="ECO:0000259" key="6">
    <source>
        <dbReference type="PROSITE" id="PS01124"/>
    </source>
</evidence>
<proteinExistence type="predicted"/>
<evidence type="ECO:0000313" key="8">
    <source>
        <dbReference type="EMBL" id="SFG38968.1"/>
    </source>
</evidence>
<comment type="caution">
    <text evidence="4">Lacks conserved residue(s) required for the propagation of feature annotation.</text>
</comment>
<dbReference type="Gene3D" id="3.40.50.2300">
    <property type="match status" value="1"/>
</dbReference>
<dbReference type="PANTHER" id="PTHR43280">
    <property type="entry name" value="ARAC-FAMILY TRANSCRIPTIONAL REGULATOR"/>
    <property type="match status" value="1"/>
</dbReference>
<feature type="region of interest" description="Disordered" evidence="5">
    <location>
        <begin position="538"/>
        <end position="614"/>
    </location>
</feature>
<protein>
    <submittedName>
        <fullName evidence="8">Two-component response regulator, YesN/AraC family, consists of REC and AraC-type DNA-binding domains</fullName>
    </submittedName>
</protein>
<keyword evidence="2 8" id="KW-0238">DNA-binding</keyword>
<dbReference type="InterPro" id="IPR011006">
    <property type="entry name" value="CheY-like_superfamily"/>
</dbReference>
<feature type="compositionally biased region" description="Basic residues" evidence="5">
    <location>
        <begin position="493"/>
        <end position="510"/>
    </location>
</feature>
<keyword evidence="3" id="KW-0804">Transcription</keyword>
<dbReference type="GO" id="GO:0003700">
    <property type="term" value="F:DNA-binding transcription factor activity"/>
    <property type="evidence" value="ECO:0007669"/>
    <property type="project" value="InterPro"/>
</dbReference>
<dbReference type="PROSITE" id="PS01124">
    <property type="entry name" value="HTH_ARAC_FAMILY_2"/>
    <property type="match status" value="1"/>
</dbReference>
<dbReference type="SMART" id="SM00342">
    <property type="entry name" value="HTH_ARAC"/>
    <property type="match status" value="1"/>
</dbReference>
<dbReference type="STRING" id="201973.SAMN04488025_13031"/>
<dbReference type="InterPro" id="IPR009057">
    <property type="entry name" value="Homeodomain-like_sf"/>
</dbReference>
<keyword evidence="9" id="KW-1185">Reference proteome</keyword>